<feature type="transmembrane region" description="Helical" evidence="1">
    <location>
        <begin position="173"/>
        <end position="194"/>
    </location>
</feature>
<evidence type="ECO:0000313" key="2">
    <source>
        <dbReference type="EMBL" id="PSR31797.1"/>
    </source>
</evidence>
<comment type="caution">
    <text evidence="2">The sequence shown here is derived from an EMBL/GenBank/DDBJ whole genome shotgun (WGS) entry which is preliminary data.</text>
</comment>
<evidence type="ECO:0000256" key="1">
    <source>
        <dbReference type="SAM" id="Phobius"/>
    </source>
</evidence>
<dbReference type="SUPFAM" id="SSF48317">
    <property type="entry name" value="Acid phosphatase/Vanadium-dependent haloperoxidase"/>
    <property type="match status" value="1"/>
</dbReference>
<feature type="transmembrane region" description="Helical" evidence="1">
    <location>
        <begin position="81"/>
        <end position="103"/>
    </location>
</feature>
<accession>A0A2T2XBG8</accession>
<dbReference type="Proteomes" id="UP000242699">
    <property type="component" value="Unassembled WGS sequence"/>
</dbReference>
<dbReference type="Gene3D" id="1.20.144.10">
    <property type="entry name" value="Phosphatidic acid phosphatase type 2/haloperoxidase"/>
    <property type="match status" value="1"/>
</dbReference>
<evidence type="ECO:0008006" key="4">
    <source>
        <dbReference type="Google" id="ProtNLM"/>
    </source>
</evidence>
<dbReference type="EMBL" id="PXYT01000001">
    <property type="protein sequence ID" value="PSR31797.1"/>
    <property type="molecule type" value="Genomic_DNA"/>
</dbReference>
<keyword evidence="1" id="KW-0812">Transmembrane</keyword>
<reference evidence="2 3" key="1">
    <citation type="journal article" date="2014" name="BMC Genomics">
        <title>Comparison of environmental and isolate Sulfobacillus genomes reveals diverse carbon, sulfur, nitrogen, and hydrogen metabolisms.</title>
        <authorList>
            <person name="Justice N.B."/>
            <person name="Norman A."/>
            <person name="Brown C.T."/>
            <person name="Singh A."/>
            <person name="Thomas B.C."/>
            <person name="Banfield J.F."/>
        </authorList>
    </citation>
    <scope>NUCLEOTIDE SEQUENCE [LARGE SCALE GENOMIC DNA]</scope>
    <source>
        <strain evidence="2">AMDSBA1</strain>
    </source>
</reference>
<evidence type="ECO:0000313" key="3">
    <source>
        <dbReference type="Proteomes" id="UP000242699"/>
    </source>
</evidence>
<gene>
    <name evidence="2" type="ORF">C7B43_00825</name>
</gene>
<proteinExistence type="predicted"/>
<keyword evidence="1" id="KW-0472">Membrane</keyword>
<dbReference type="AlphaFoldDB" id="A0A2T2XBG8"/>
<keyword evidence="1" id="KW-1133">Transmembrane helix</keyword>
<organism evidence="2 3">
    <name type="scientific">Sulfobacillus benefaciens</name>
    <dbReference type="NCBI Taxonomy" id="453960"/>
    <lineage>
        <taxon>Bacteria</taxon>
        <taxon>Bacillati</taxon>
        <taxon>Bacillota</taxon>
        <taxon>Clostridia</taxon>
        <taxon>Eubacteriales</taxon>
        <taxon>Clostridiales Family XVII. Incertae Sedis</taxon>
        <taxon>Sulfobacillus</taxon>
    </lineage>
</organism>
<name>A0A2T2XBG8_9FIRM</name>
<dbReference type="InterPro" id="IPR036938">
    <property type="entry name" value="PAP2/HPO_sf"/>
</dbReference>
<protein>
    <recommendedName>
        <fullName evidence="4">Phosphatidic acid phosphatase type 2/haloperoxidase domain-containing protein</fullName>
    </recommendedName>
</protein>
<sequence length="223" mass="24134">MIDMRKIWIVWLAGFLAATILAPSVPIHSLDVAASGFLEPWGRQYSVLQLIWVAGGIPLTALIVVYIASGHFGRKPAQWRILGLFVLGSIIEVVVKHFVATAFPPNVPPSGDLRHLILWTNVEPSTVLAWIRDIHGGPAATHFSSSDLFRGSFPSGHVFRITYAYGLFLASQWRLMTAAVACVCVVATGGHWIWDAVGGYLLASLCLEGARVPAIEGEVVSHG</sequence>
<feature type="transmembrane region" description="Helical" evidence="1">
    <location>
        <begin position="45"/>
        <end position="69"/>
    </location>
</feature>